<organism evidence="2 3">
    <name type="scientific">Antiquaquibacter soli</name>
    <dbReference type="NCBI Taxonomy" id="3064523"/>
    <lineage>
        <taxon>Bacteria</taxon>
        <taxon>Bacillati</taxon>
        <taxon>Actinomycetota</taxon>
        <taxon>Actinomycetes</taxon>
        <taxon>Micrococcales</taxon>
        <taxon>Microbacteriaceae</taxon>
        <taxon>Antiquaquibacter</taxon>
    </lineage>
</organism>
<dbReference type="InterPro" id="IPR029058">
    <property type="entry name" value="AB_hydrolase_fold"/>
</dbReference>
<dbReference type="Proteomes" id="UP001241072">
    <property type="component" value="Unassembled WGS sequence"/>
</dbReference>
<dbReference type="RefSeq" id="WP_305002834.1">
    <property type="nucleotide sequence ID" value="NZ_JAUQUB010000001.1"/>
</dbReference>
<dbReference type="EMBL" id="JAUQUB010000001">
    <property type="protein sequence ID" value="MDO7882458.1"/>
    <property type="molecule type" value="Genomic_DNA"/>
</dbReference>
<reference evidence="2 3" key="1">
    <citation type="submission" date="2023-07" db="EMBL/GenBank/DDBJ databases">
        <title>Protaetiibacter sp. nov WY-16 isolated from soil.</title>
        <authorList>
            <person name="Liu B."/>
            <person name="Wan Y."/>
        </authorList>
    </citation>
    <scope>NUCLEOTIDE SEQUENCE [LARGE SCALE GENOMIC DNA]</scope>
    <source>
        <strain evidence="2 3">WY-16</strain>
    </source>
</reference>
<dbReference type="PIRSF" id="PIRSF037442">
    <property type="entry name" value="UCP037442_abhydr"/>
    <property type="match status" value="1"/>
</dbReference>
<dbReference type="SUPFAM" id="SSF53474">
    <property type="entry name" value="alpha/beta-Hydrolases"/>
    <property type="match status" value="1"/>
</dbReference>
<dbReference type="Gene3D" id="3.40.50.1820">
    <property type="entry name" value="alpha/beta hydrolase"/>
    <property type="match status" value="1"/>
</dbReference>
<comment type="caution">
    <text evidence="2">The sequence shown here is derived from an EMBL/GenBank/DDBJ whole genome shotgun (WGS) entry which is preliminary data.</text>
</comment>
<evidence type="ECO:0000313" key="3">
    <source>
        <dbReference type="Proteomes" id="UP001241072"/>
    </source>
</evidence>
<proteinExistence type="predicted"/>
<evidence type="ECO:0000313" key="2">
    <source>
        <dbReference type="EMBL" id="MDO7882458.1"/>
    </source>
</evidence>
<keyword evidence="2" id="KW-0378">Hydrolase</keyword>
<gene>
    <name evidence="2" type="ORF">Q5716_09505</name>
</gene>
<name>A0ABT9BPU2_9MICO</name>
<dbReference type="InterPro" id="IPR017208">
    <property type="entry name" value="UCP037442_abhydr"/>
</dbReference>
<protein>
    <submittedName>
        <fullName evidence="2">Alpha/beta fold hydrolase</fullName>
    </submittedName>
</protein>
<sequence length="291" mass="32624">MPVLQSQESITTTDGVQLAATRFRSEADAHSAILVAGATAVPQGFYRRFAQSAAERGFETLTLDYRGTGQSRPASLRGYRMDFTDWARRDMDAAIDALNPDARPVFLVGHSYGGMAFGLVPRPDRIRGMYGFGIGTGWDGFIPGAERWRVRAVWNLVGPALTVTHGYLPWSRVMSGEDLPSDIFWQWRRWCSRRFGLLDDPTLPEAREEYARVTTPMVLANATDDLWAQPAARDAIMTGYTSAPWRTADIDVSTRGIGAVGHMGYFRERAVPLWDDVFRVFDELRREPAPR</sequence>
<feature type="domain" description="AB hydrolase-1" evidence="1">
    <location>
        <begin position="33"/>
        <end position="266"/>
    </location>
</feature>
<dbReference type="InterPro" id="IPR000073">
    <property type="entry name" value="AB_hydrolase_1"/>
</dbReference>
<dbReference type="Pfam" id="PF12697">
    <property type="entry name" value="Abhydrolase_6"/>
    <property type="match status" value="1"/>
</dbReference>
<keyword evidence="3" id="KW-1185">Reference proteome</keyword>
<dbReference type="GO" id="GO:0016787">
    <property type="term" value="F:hydrolase activity"/>
    <property type="evidence" value="ECO:0007669"/>
    <property type="project" value="UniProtKB-KW"/>
</dbReference>
<accession>A0ABT9BPU2</accession>
<evidence type="ECO:0000259" key="1">
    <source>
        <dbReference type="Pfam" id="PF12697"/>
    </source>
</evidence>